<dbReference type="Pfam" id="PF07715">
    <property type="entry name" value="Plug"/>
    <property type="match status" value="1"/>
</dbReference>
<keyword evidence="13 14" id="KW-0998">Cell outer membrane</keyword>
<evidence type="ECO:0000256" key="9">
    <source>
        <dbReference type="ARBA" id="ARBA00023065"/>
    </source>
</evidence>
<sequence>MAMVWAGAVALPAAATEATAVAAAAADAAGTEAVDAESDADRREIIVTGRNEGYLALDIVRASKTPTSLVDIPQAISVYTREQIEDQALQDLADVLRYTPGVSTNQGEGHRDQISIRGQDTTADFFVDGIRDDVQYYRPLYNLERVEVLKGSNALLFGRGGGGGVVNRVTKTPVLDETFYGGSASVDSFGAFALTSDINAALGESVGLRLNAMYEEFDNHRDVFEGNRIAINPTAGFRIGEKSRLVLSYEYVDDDRIVDRGIPAATGGTVANPAGPVRGFYRTFFGSPELNTTTLEAHILRGRFEHDFTDNLRYDMTVQYADFDKAYSNLFAAASNLAAGRVTLDSYRDATRRENFFVQGNLVWTEQTGAISHTLLAGYEYGDQRSANSRQNGRFATSGTNIATFAFTDPLVIPAITFPVNNRNTVSDVTFYSVYLQDQIGLGDHFDVVLGARYDRFEIDVNDIQAGRQLSRTDTEWSPRVGLIFKPLEQVSIYASYTKTFLPRSGDQFLTLTPAQATLAPEAFDNYEFGAKWDIAANLRVSAAVFQLDRENGVVVDPANPANSLITGSRTRGFEAQLTGQVMPGWQVNAGYSYLDADERGRVVAGAVANRAIGQVPRHLASLWNRYDVNDRLGFGLGVTHQASQFASISNIVRLPAFTRVDAAVFFKLTDQIEAQVNVENLFDERYFPASHNDNNITTGEPVNARFTVRARF</sequence>
<evidence type="ECO:0000256" key="8">
    <source>
        <dbReference type="ARBA" id="ARBA00023004"/>
    </source>
</evidence>
<dbReference type="InterPro" id="IPR000531">
    <property type="entry name" value="Beta-barrel_TonB"/>
</dbReference>
<name>A0ABN5B8P8_9SPHN</name>
<dbReference type="EMBL" id="CP020083">
    <property type="protein sequence ID" value="ASR53427.1"/>
    <property type="molecule type" value="Genomic_DNA"/>
</dbReference>
<evidence type="ECO:0000256" key="4">
    <source>
        <dbReference type="ARBA" id="ARBA00022452"/>
    </source>
</evidence>
<dbReference type="Gene3D" id="2.40.170.20">
    <property type="entry name" value="TonB-dependent receptor, beta-barrel domain"/>
    <property type="match status" value="1"/>
</dbReference>
<keyword evidence="20" id="KW-1185">Reference proteome</keyword>
<protein>
    <submittedName>
        <fullName evidence="19">TonB-dependent siderophore receptor</fullName>
    </submittedName>
</protein>
<keyword evidence="5" id="KW-0410">Iron transport</keyword>
<keyword evidence="3 14" id="KW-0813">Transport</keyword>
<dbReference type="PROSITE" id="PS52016">
    <property type="entry name" value="TONB_DEPENDENT_REC_3"/>
    <property type="match status" value="1"/>
</dbReference>
<dbReference type="Pfam" id="PF00593">
    <property type="entry name" value="TonB_dep_Rec_b-barrel"/>
    <property type="match status" value="1"/>
</dbReference>
<reference evidence="19 20" key="1">
    <citation type="submission" date="2017-03" db="EMBL/GenBank/DDBJ databases">
        <title>Complete genome sequence of Blastomonas fulva degrading microcsystin LR.</title>
        <authorList>
            <person name="Lee H.-g."/>
            <person name="Jin L."/>
            <person name="oh H.-M."/>
        </authorList>
    </citation>
    <scope>NUCLEOTIDE SEQUENCE [LARGE SCALE GENOMIC DNA]</scope>
    <source>
        <strain evidence="19 20">T2</strain>
    </source>
</reference>
<evidence type="ECO:0000256" key="3">
    <source>
        <dbReference type="ARBA" id="ARBA00022448"/>
    </source>
</evidence>
<keyword evidence="12 19" id="KW-0675">Receptor</keyword>
<evidence type="ECO:0000256" key="7">
    <source>
        <dbReference type="ARBA" id="ARBA00022729"/>
    </source>
</evidence>
<dbReference type="InterPro" id="IPR012910">
    <property type="entry name" value="Plug_dom"/>
</dbReference>
<evidence type="ECO:0000313" key="19">
    <source>
        <dbReference type="EMBL" id="ASR53427.1"/>
    </source>
</evidence>
<dbReference type="InterPro" id="IPR036942">
    <property type="entry name" value="Beta-barrel_TonB_sf"/>
</dbReference>
<dbReference type="InterPro" id="IPR037066">
    <property type="entry name" value="Plug_dom_sf"/>
</dbReference>
<evidence type="ECO:0000256" key="5">
    <source>
        <dbReference type="ARBA" id="ARBA00022496"/>
    </source>
</evidence>
<dbReference type="CDD" id="cd01347">
    <property type="entry name" value="ligand_gated_channel"/>
    <property type="match status" value="1"/>
</dbReference>
<keyword evidence="11 14" id="KW-0472">Membrane</keyword>
<feature type="domain" description="TonB-dependent receptor plug" evidence="18">
    <location>
        <begin position="69"/>
        <end position="165"/>
    </location>
</feature>
<evidence type="ECO:0000256" key="10">
    <source>
        <dbReference type="ARBA" id="ARBA00023077"/>
    </source>
</evidence>
<evidence type="ECO:0000256" key="15">
    <source>
        <dbReference type="RuleBase" id="RU003357"/>
    </source>
</evidence>
<comment type="similarity">
    <text evidence="2 14 15">Belongs to the TonB-dependent receptor family.</text>
</comment>
<feature type="signal peptide" evidence="16">
    <location>
        <begin position="1"/>
        <end position="22"/>
    </location>
</feature>
<keyword evidence="10 15" id="KW-0798">TonB box</keyword>
<dbReference type="PANTHER" id="PTHR32552:SF68">
    <property type="entry name" value="FERRICHROME OUTER MEMBRANE TRANSPORTER_PHAGE RECEPTOR"/>
    <property type="match status" value="1"/>
</dbReference>
<dbReference type="PANTHER" id="PTHR32552">
    <property type="entry name" value="FERRICHROME IRON RECEPTOR-RELATED"/>
    <property type="match status" value="1"/>
</dbReference>
<evidence type="ECO:0000259" key="17">
    <source>
        <dbReference type="Pfam" id="PF00593"/>
    </source>
</evidence>
<dbReference type="Proteomes" id="UP000258016">
    <property type="component" value="Chromosome"/>
</dbReference>
<keyword evidence="8" id="KW-0408">Iron</keyword>
<dbReference type="SUPFAM" id="SSF56935">
    <property type="entry name" value="Porins"/>
    <property type="match status" value="1"/>
</dbReference>
<comment type="subcellular location">
    <subcellularLocation>
        <location evidence="1 14">Cell outer membrane</location>
        <topology evidence="1 14">Multi-pass membrane protein</topology>
    </subcellularLocation>
</comment>
<evidence type="ECO:0000256" key="16">
    <source>
        <dbReference type="SAM" id="SignalP"/>
    </source>
</evidence>
<keyword evidence="7 16" id="KW-0732">Signal</keyword>
<keyword evidence="6 14" id="KW-0812">Transmembrane</keyword>
<dbReference type="InterPro" id="IPR010105">
    <property type="entry name" value="TonB_sidphr_rcpt"/>
</dbReference>
<keyword evidence="4 14" id="KW-1134">Transmembrane beta strand</keyword>
<evidence type="ECO:0000256" key="13">
    <source>
        <dbReference type="ARBA" id="ARBA00023237"/>
    </source>
</evidence>
<feature type="domain" description="TonB-dependent receptor-like beta-barrel" evidence="17">
    <location>
        <begin position="238"/>
        <end position="682"/>
    </location>
</feature>
<feature type="chain" id="PRO_5047120497" evidence="16">
    <location>
        <begin position="23"/>
        <end position="713"/>
    </location>
</feature>
<dbReference type="InterPro" id="IPR039426">
    <property type="entry name" value="TonB-dep_rcpt-like"/>
</dbReference>
<evidence type="ECO:0000256" key="6">
    <source>
        <dbReference type="ARBA" id="ARBA00022692"/>
    </source>
</evidence>
<keyword evidence="9" id="KW-0406">Ion transport</keyword>
<evidence type="ECO:0000256" key="2">
    <source>
        <dbReference type="ARBA" id="ARBA00009810"/>
    </source>
</evidence>
<dbReference type="NCBIfam" id="TIGR01783">
    <property type="entry name" value="TonB-siderophor"/>
    <property type="match status" value="1"/>
</dbReference>
<evidence type="ECO:0000256" key="14">
    <source>
        <dbReference type="PROSITE-ProRule" id="PRU01360"/>
    </source>
</evidence>
<dbReference type="Gene3D" id="2.170.130.10">
    <property type="entry name" value="TonB-dependent receptor, plug domain"/>
    <property type="match status" value="1"/>
</dbReference>
<evidence type="ECO:0000256" key="11">
    <source>
        <dbReference type="ARBA" id="ARBA00023136"/>
    </source>
</evidence>
<evidence type="ECO:0000256" key="12">
    <source>
        <dbReference type="ARBA" id="ARBA00023170"/>
    </source>
</evidence>
<gene>
    <name evidence="19" type="ORF">B5J99_09020</name>
</gene>
<evidence type="ECO:0000259" key="18">
    <source>
        <dbReference type="Pfam" id="PF07715"/>
    </source>
</evidence>
<proteinExistence type="inferred from homology"/>
<evidence type="ECO:0000256" key="1">
    <source>
        <dbReference type="ARBA" id="ARBA00004571"/>
    </source>
</evidence>
<accession>A0ABN5B8P8</accession>
<evidence type="ECO:0000313" key="20">
    <source>
        <dbReference type="Proteomes" id="UP000258016"/>
    </source>
</evidence>
<organism evidence="19 20">
    <name type="scientific">Blastomonas fulva</name>
    <dbReference type="NCBI Taxonomy" id="1550728"/>
    <lineage>
        <taxon>Bacteria</taxon>
        <taxon>Pseudomonadati</taxon>
        <taxon>Pseudomonadota</taxon>
        <taxon>Alphaproteobacteria</taxon>
        <taxon>Sphingomonadales</taxon>
        <taxon>Sphingomonadaceae</taxon>
        <taxon>Blastomonas</taxon>
    </lineage>
</organism>